<dbReference type="InterPro" id="IPR011051">
    <property type="entry name" value="RmlC_Cupin_sf"/>
</dbReference>
<feature type="domain" description="Cupin type-2" evidence="2">
    <location>
        <begin position="59"/>
        <end position="129"/>
    </location>
</feature>
<proteinExistence type="predicted"/>
<evidence type="ECO:0000256" key="1">
    <source>
        <dbReference type="SAM" id="SignalP"/>
    </source>
</evidence>
<dbReference type="EMBL" id="BAABHK010000002">
    <property type="protein sequence ID" value="GAA4623709.1"/>
    <property type="molecule type" value="Genomic_DNA"/>
</dbReference>
<dbReference type="RefSeq" id="WP_345430473.1">
    <property type="nucleotide sequence ID" value="NZ_BAABHK010000002.1"/>
</dbReference>
<comment type="caution">
    <text evidence="3">The sequence shown here is derived from an EMBL/GenBank/DDBJ whole genome shotgun (WGS) entry which is preliminary data.</text>
</comment>
<protein>
    <recommendedName>
        <fullName evidence="2">Cupin type-2 domain-containing protein</fullName>
    </recommendedName>
</protein>
<sequence>MRTAWKVLTLTGCSVALLAGAAGADPEPPPTAVTLADGTMQGRVTIRTGRATEVVVRTITIPPGGTTGWHYHPGRLIGVVRSGTLTRYEADCRPRVYPVGSALVEPSGPREVHLGRNLGRTPVVLVVTYLDPVGAPLAVPVANPGCPVS</sequence>
<evidence type="ECO:0000259" key="2">
    <source>
        <dbReference type="Pfam" id="PF07883"/>
    </source>
</evidence>
<feature type="chain" id="PRO_5047358473" description="Cupin type-2 domain-containing protein" evidence="1">
    <location>
        <begin position="25"/>
        <end position="149"/>
    </location>
</feature>
<dbReference type="SUPFAM" id="SSF51182">
    <property type="entry name" value="RmlC-like cupins"/>
    <property type="match status" value="1"/>
</dbReference>
<name>A0ABP8U4G5_9ACTN</name>
<dbReference type="InterPro" id="IPR014710">
    <property type="entry name" value="RmlC-like_jellyroll"/>
</dbReference>
<accession>A0ABP8U4G5</accession>
<dbReference type="InterPro" id="IPR013096">
    <property type="entry name" value="Cupin_2"/>
</dbReference>
<keyword evidence="4" id="KW-1185">Reference proteome</keyword>
<dbReference type="Gene3D" id="2.60.120.10">
    <property type="entry name" value="Jelly Rolls"/>
    <property type="match status" value="1"/>
</dbReference>
<reference evidence="4" key="1">
    <citation type="journal article" date="2019" name="Int. J. Syst. Evol. Microbiol.">
        <title>The Global Catalogue of Microorganisms (GCM) 10K type strain sequencing project: providing services to taxonomists for standard genome sequencing and annotation.</title>
        <authorList>
            <consortium name="The Broad Institute Genomics Platform"/>
            <consortium name="The Broad Institute Genome Sequencing Center for Infectious Disease"/>
            <person name="Wu L."/>
            <person name="Ma J."/>
        </authorList>
    </citation>
    <scope>NUCLEOTIDE SEQUENCE [LARGE SCALE GENOMIC DNA]</scope>
    <source>
        <strain evidence="4">JCM 17939</strain>
    </source>
</reference>
<dbReference type="Pfam" id="PF07883">
    <property type="entry name" value="Cupin_2"/>
    <property type="match status" value="1"/>
</dbReference>
<organism evidence="3 4">
    <name type="scientific">Actinoallomurus vinaceus</name>
    <dbReference type="NCBI Taxonomy" id="1080074"/>
    <lineage>
        <taxon>Bacteria</taxon>
        <taxon>Bacillati</taxon>
        <taxon>Actinomycetota</taxon>
        <taxon>Actinomycetes</taxon>
        <taxon>Streptosporangiales</taxon>
        <taxon>Thermomonosporaceae</taxon>
        <taxon>Actinoallomurus</taxon>
    </lineage>
</organism>
<gene>
    <name evidence="3" type="ORF">GCM10023196_020970</name>
</gene>
<feature type="signal peptide" evidence="1">
    <location>
        <begin position="1"/>
        <end position="24"/>
    </location>
</feature>
<evidence type="ECO:0000313" key="3">
    <source>
        <dbReference type="EMBL" id="GAA4623709.1"/>
    </source>
</evidence>
<dbReference type="Proteomes" id="UP001501442">
    <property type="component" value="Unassembled WGS sequence"/>
</dbReference>
<keyword evidence="1" id="KW-0732">Signal</keyword>
<evidence type="ECO:0000313" key="4">
    <source>
        <dbReference type="Proteomes" id="UP001501442"/>
    </source>
</evidence>